<dbReference type="Gene3D" id="3.30.420.40">
    <property type="match status" value="2"/>
</dbReference>
<gene>
    <name evidence="1" type="ORF">C1H46_013627</name>
</gene>
<dbReference type="Gene3D" id="3.90.640.10">
    <property type="entry name" value="Actin, Chain A, domain 4"/>
    <property type="match status" value="1"/>
</dbReference>
<dbReference type="SUPFAM" id="SSF53067">
    <property type="entry name" value="Actin-like ATPase domain"/>
    <property type="match status" value="1"/>
</dbReference>
<dbReference type="InterPro" id="IPR004000">
    <property type="entry name" value="Actin"/>
</dbReference>
<dbReference type="AlphaFoldDB" id="A0A540MPY6"/>
<dbReference type="EMBL" id="VIEB01000206">
    <property type="protein sequence ID" value="TQE00832.1"/>
    <property type="molecule type" value="Genomic_DNA"/>
</dbReference>
<keyword evidence="2" id="KW-1185">Reference proteome</keyword>
<dbReference type="STRING" id="106549.A0A540MPY6"/>
<protein>
    <submittedName>
        <fullName evidence="1">Uncharacterized protein</fullName>
    </submittedName>
</protein>
<comment type="caution">
    <text evidence="1">The sequence shown here is derived from an EMBL/GenBank/DDBJ whole genome shotgun (WGS) entry which is preliminary data.</text>
</comment>
<name>A0A540MPY6_MALBA</name>
<evidence type="ECO:0000313" key="1">
    <source>
        <dbReference type="EMBL" id="TQE00832.1"/>
    </source>
</evidence>
<organism evidence="1 2">
    <name type="scientific">Malus baccata</name>
    <name type="common">Siberian crab apple</name>
    <name type="synonym">Pyrus baccata</name>
    <dbReference type="NCBI Taxonomy" id="106549"/>
    <lineage>
        <taxon>Eukaryota</taxon>
        <taxon>Viridiplantae</taxon>
        <taxon>Streptophyta</taxon>
        <taxon>Embryophyta</taxon>
        <taxon>Tracheophyta</taxon>
        <taxon>Spermatophyta</taxon>
        <taxon>Magnoliopsida</taxon>
        <taxon>eudicotyledons</taxon>
        <taxon>Gunneridae</taxon>
        <taxon>Pentapetalae</taxon>
        <taxon>rosids</taxon>
        <taxon>fabids</taxon>
        <taxon>Rosales</taxon>
        <taxon>Rosaceae</taxon>
        <taxon>Amygdaloideae</taxon>
        <taxon>Maleae</taxon>
        <taxon>Malus</taxon>
    </lineage>
</organism>
<sequence>MVRALCFPSLSPSLPLSLSYYLQSFCPATSQDYLKSVVPSQLLSERGSNLVVINLGSANIRIGLLLNTQVATTQYKDRQKAYDMIASFLKIPFIDKEVANNSYPRKEGLAAAFGNGLSTACVIKMGAQVTSVICIESWSSTYDNVSVVSSIVHDGAALPNTEKTLPFGGEDISRCLLWTQRHHQTWPQIRTDMFTKLIDLLMRNRLKESYCEIKEGELDAVGVVHSYEDGMPAGSHKTRLTALNVRWWSGFDKRSCSCSGGKEGELDAVGVVHSNEDGMPAGSHKTRLTALNVHAYPPPPGVWFRDYEDMLEDTWHMEFPRRPEMSDSLFPNMNTGYPMWDGYPAFSAKPKKEEKVGLAEAITSSILSTDLQRKLLCSILLVGGVASTRGLVPAVEERLRNLRRVCIRNLTTCDHERRTPITAPPVYRTSAKVHDLTW</sequence>
<reference evidence="1 2" key="1">
    <citation type="journal article" date="2019" name="G3 (Bethesda)">
        <title>Sequencing of a Wild Apple (Malus baccata) Genome Unravels the Differences Between Cultivated and Wild Apple Species Regarding Disease Resistance and Cold Tolerance.</title>
        <authorList>
            <person name="Chen X."/>
        </authorList>
    </citation>
    <scope>NUCLEOTIDE SEQUENCE [LARGE SCALE GENOMIC DNA]</scope>
    <source>
        <strain evidence="2">cv. Shandingzi</strain>
        <tissue evidence="1">Leaves</tissue>
    </source>
</reference>
<dbReference type="Proteomes" id="UP000315295">
    <property type="component" value="Unassembled WGS sequence"/>
</dbReference>
<dbReference type="PANTHER" id="PTHR11937">
    <property type="entry name" value="ACTIN"/>
    <property type="match status" value="1"/>
</dbReference>
<evidence type="ECO:0000313" key="2">
    <source>
        <dbReference type="Proteomes" id="UP000315295"/>
    </source>
</evidence>
<accession>A0A540MPY6</accession>
<proteinExistence type="predicted"/>
<dbReference type="InterPro" id="IPR043129">
    <property type="entry name" value="ATPase_NBD"/>
</dbReference>